<evidence type="ECO:0000256" key="4">
    <source>
        <dbReference type="ARBA" id="ARBA00022723"/>
    </source>
</evidence>
<dbReference type="Gene3D" id="1.20.120.1750">
    <property type="match status" value="1"/>
</dbReference>
<evidence type="ECO:0000256" key="6">
    <source>
        <dbReference type="ARBA" id="ARBA00022771"/>
    </source>
</evidence>
<keyword evidence="12" id="KW-1185">Reference proteome</keyword>
<dbReference type="InterPro" id="IPR013083">
    <property type="entry name" value="Znf_RING/FYVE/PHD"/>
</dbReference>
<evidence type="ECO:0000256" key="5">
    <source>
        <dbReference type="ARBA" id="ARBA00022737"/>
    </source>
</evidence>
<evidence type="ECO:0000256" key="2">
    <source>
        <dbReference type="ARBA" id="ARBA00012251"/>
    </source>
</evidence>
<reference evidence="11 12" key="1">
    <citation type="submission" date="2015-07" db="EMBL/GenBank/DDBJ databases">
        <authorList>
            <person name="Noorani M."/>
        </authorList>
    </citation>
    <scope>NUCLEOTIDE SEQUENCE [LARGE SCALE GENOMIC DNA]</scope>
    <source>
        <strain evidence="11">BBA 69670</strain>
    </source>
</reference>
<dbReference type="EC" id="2.3.2.31" evidence="2"/>
<evidence type="ECO:0000256" key="3">
    <source>
        <dbReference type="ARBA" id="ARBA00022679"/>
    </source>
</evidence>
<evidence type="ECO:0000313" key="12">
    <source>
        <dbReference type="Proteomes" id="UP000044841"/>
    </source>
</evidence>
<keyword evidence="5" id="KW-0677">Repeat</keyword>
<dbReference type="EMBL" id="CYGV01001112">
    <property type="protein sequence ID" value="CUA70398.1"/>
    <property type="molecule type" value="Genomic_DNA"/>
</dbReference>
<evidence type="ECO:0000256" key="9">
    <source>
        <dbReference type="SAM" id="MobiDB-lite"/>
    </source>
</evidence>
<dbReference type="GO" id="GO:0008270">
    <property type="term" value="F:zinc ion binding"/>
    <property type="evidence" value="ECO:0007669"/>
    <property type="project" value="UniProtKB-KW"/>
</dbReference>
<keyword evidence="6" id="KW-0863">Zinc-finger</keyword>
<evidence type="ECO:0000256" key="7">
    <source>
        <dbReference type="ARBA" id="ARBA00022786"/>
    </source>
</evidence>
<dbReference type="InterPro" id="IPR031127">
    <property type="entry name" value="E3_UB_ligase_RBR"/>
</dbReference>
<feature type="domain" description="RING-type" evidence="10">
    <location>
        <begin position="48"/>
        <end position="264"/>
    </location>
</feature>
<dbReference type="GO" id="GO:0061630">
    <property type="term" value="F:ubiquitin protein ligase activity"/>
    <property type="evidence" value="ECO:0007669"/>
    <property type="project" value="UniProtKB-EC"/>
</dbReference>
<comment type="catalytic activity">
    <reaction evidence="1">
        <text>[E2 ubiquitin-conjugating enzyme]-S-ubiquitinyl-L-cysteine + [acceptor protein]-L-lysine = [E2 ubiquitin-conjugating enzyme]-L-cysteine + [acceptor protein]-N(6)-ubiquitinyl-L-lysine.</text>
        <dbReference type="EC" id="2.3.2.31"/>
    </reaction>
</comment>
<keyword evidence="4" id="KW-0479">Metal-binding</keyword>
<dbReference type="InterPro" id="IPR044066">
    <property type="entry name" value="TRIAD_supradom"/>
</dbReference>
<dbReference type="SUPFAM" id="SSF57850">
    <property type="entry name" value="RING/U-box"/>
    <property type="match status" value="3"/>
</dbReference>
<keyword evidence="8" id="KW-0862">Zinc</keyword>
<feature type="compositionally biased region" description="Low complexity" evidence="9">
    <location>
        <begin position="22"/>
        <end position="36"/>
    </location>
</feature>
<gene>
    <name evidence="11" type="ORF">RSOLAG22IIIB_00761</name>
</gene>
<feature type="region of interest" description="Disordered" evidence="9">
    <location>
        <begin position="1"/>
        <end position="45"/>
    </location>
</feature>
<sequence length="280" mass="30400">MANTIRFPSHPGQSSRRAHPTPSSSRLYYSASGSPSVTRQTPGHGASRVISCSVCFDSDVRFSSTAPTKRCAHKSNVCVDCLSGHIRAAVMGSGHTTVRCPSVNCTAELAYEDVCAAARDKALVERYDSLLLRQALGSDTSFVWCKNTSCGSGQFHPDGNSAPIVTCRRCGTKSCFQHDVIWHGGFTCSEYDAHLRPVNGDTADYLRTYTKVCPHCTRMVQKIDGCDHMVCARPGGCGKEFCWACLADYGLIRTYGNSRHNAGCPHRGGEANYDYDSDSD</sequence>
<protein>
    <recommendedName>
        <fullName evidence="2">RBR-type E3 ubiquitin transferase</fullName>
        <ecNumber evidence="2">2.3.2.31</ecNumber>
    </recommendedName>
</protein>
<keyword evidence="7" id="KW-0833">Ubl conjugation pathway</keyword>
<dbReference type="CDD" id="cd20335">
    <property type="entry name" value="BRcat_RBR"/>
    <property type="match status" value="1"/>
</dbReference>
<dbReference type="InterPro" id="IPR002867">
    <property type="entry name" value="IBR_dom"/>
</dbReference>
<name>A0A0K6FW64_9AGAM</name>
<accession>A0A0K6FW64</accession>
<dbReference type="CDD" id="cd20336">
    <property type="entry name" value="Rcat_RBR"/>
    <property type="match status" value="1"/>
</dbReference>
<proteinExistence type="predicted"/>
<dbReference type="PROSITE" id="PS51873">
    <property type="entry name" value="TRIAD"/>
    <property type="match status" value="1"/>
</dbReference>
<dbReference type="GO" id="GO:0016567">
    <property type="term" value="P:protein ubiquitination"/>
    <property type="evidence" value="ECO:0007669"/>
    <property type="project" value="InterPro"/>
</dbReference>
<dbReference type="Proteomes" id="UP000044841">
    <property type="component" value="Unassembled WGS sequence"/>
</dbReference>
<dbReference type="AlphaFoldDB" id="A0A0K6FW64"/>
<evidence type="ECO:0000259" key="10">
    <source>
        <dbReference type="PROSITE" id="PS51873"/>
    </source>
</evidence>
<dbReference type="PANTHER" id="PTHR11685">
    <property type="entry name" value="RBR FAMILY RING FINGER AND IBR DOMAIN-CONTAINING"/>
    <property type="match status" value="1"/>
</dbReference>
<keyword evidence="3" id="KW-0808">Transferase</keyword>
<dbReference type="Pfam" id="PF01485">
    <property type="entry name" value="IBR"/>
    <property type="match status" value="1"/>
</dbReference>
<evidence type="ECO:0000256" key="8">
    <source>
        <dbReference type="ARBA" id="ARBA00022833"/>
    </source>
</evidence>
<evidence type="ECO:0000256" key="1">
    <source>
        <dbReference type="ARBA" id="ARBA00001798"/>
    </source>
</evidence>
<organism evidence="11 12">
    <name type="scientific">Rhizoctonia solani</name>
    <dbReference type="NCBI Taxonomy" id="456999"/>
    <lineage>
        <taxon>Eukaryota</taxon>
        <taxon>Fungi</taxon>
        <taxon>Dikarya</taxon>
        <taxon>Basidiomycota</taxon>
        <taxon>Agaricomycotina</taxon>
        <taxon>Agaricomycetes</taxon>
        <taxon>Cantharellales</taxon>
        <taxon>Ceratobasidiaceae</taxon>
        <taxon>Rhizoctonia</taxon>
    </lineage>
</organism>
<dbReference type="Gene3D" id="3.30.40.10">
    <property type="entry name" value="Zinc/RING finger domain, C3HC4 (zinc finger)"/>
    <property type="match status" value="1"/>
</dbReference>
<dbReference type="SMART" id="SM00647">
    <property type="entry name" value="IBR"/>
    <property type="match status" value="2"/>
</dbReference>
<dbReference type="Pfam" id="PF22191">
    <property type="entry name" value="IBR_1"/>
    <property type="match status" value="1"/>
</dbReference>
<evidence type="ECO:0000313" key="11">
    <source>
        <dbReference type="EMBL" id="CUA70398.1"/>
    </source>
</evidence>